<keyword evidence="15" id="KW-1133">Transmembrane helix</keyword>
<name>A0A927Q008_9ACTN</name>
<feature type="compositionally biased region" description="Pro residues" evidence="14">
    <location>
        <begin position="732"/>
        <end position="744"/>
    </location>
</feature>
<comment type="catalytic activity">
    <reaction evidence="13">
        <text>[GlcNAc-(1-&gt;4)-Mur2Ac(oyl-L-Ala-gamma-D-Glu-L-Lys-D-Ala-D-Ala)](n)-di-trans,octa-cis-undecaprenyl diphosphate + beta-D-GlcNAc-(1-&gt;4)-Mur2Ac(oyl-L-Ala-gamma-D-Glu-L-Lys-D-Ala-D-Ala)-di-trans,octa-cis-undecaprenyl diphosphate = [GlcNAc-(1-&gt;4)-Mur2Ac(oyl-L-Ala-gamma-D-Glu-L-Lys-D-Ala-D-Ala)](n+1)-di-trans,octa-cis-undecaprenyl diphosphate + di-trans,octa-cis-undecaprenyl diphosphate + H(+)</text>
        <dbReference type="Rhea" id="RHEA:23708"/>
        <dbReference type="Rhea" id="RHEA-COMP:9602"/>
        <dbReference type="Rhea" id="RHEA-COMP:9603"/>
        <dbReference type="ChEBI" id="CHEBI:15378"/>
        <dbReference type="ChEBI" id="CHEBI:58405"/>
        <dbReference type="ChEBI" id="CHEBI:60033"/>
        <dbReference type="ChEBI" id="CHEBI:78435"/>
        <dbReference type="EC" id="2.4.99.28"/>
    </reaction>
</comment>
<dbReference type="InterPro" id="IPR012338">
    <property type="entry name" value="Beta-lactam/transpept-like"/>
</dbReference>
<dbReference type="InterPro" id="IPR050396">
    <property type="entry name" value="Glycosyltr_51/Transpeptidase"/>
</dbReference>
<evidence type="ECO:0000256" key="7">
    <source>
        <dbReference type="ARBA" id="ARBA00022801"/>
    </source>
</evidence>
<evidence type="ECO:0000256" key="4">
    <source>
        <dbReference type="ARBA" id="ARBA00022670"/>
    </source>
</evidence>
<reference evidence="18" key="1">
    <citation type="submission" date="2020-09" db="EMBL/GenBank/DDBJ databases">
        <title>Nocardioides sp. strain MJB4 16S ribosomal RNA gene Genome sequencing and assembly.</title>
        <authorList>
            <person name="Kim I."/>
        </authorList>
    </citation>
    <scope>NUCLEOTIDE SEQUENCE</scope>
    <source>
        <strain evidence="18">MJB4</strain>
    </source>
</reference>
<keyword evidence="7" id="KW-0378">Hydrolase</keyword>
<dbReference type="AlphaFoldDB" id="A0A927Q008"/>
<gene>
    <name evidence="18" type="ORF">IE331_15440</name>
</gene>
<dbReference type="PANTHER" id="PTHR32282:SF34">
    <property type="entry name" value="PENICILLIN-BINDING PROTEIN 1A"/>
    <property type="match status" value="1"/>
</dbReference>
<evidence type="ECO:0000259" key="16">
    <source>
        <dbReference type="Pfam" id="PF00905"/>
    </source>
</evidence>
<dbReference type="Proteomes" id="UP000616839">
    <property type="component" value="Unassembled WGS sequence"/>
</dbReference>
<keyword evidence="15" id="KW-0472">Membrane</keyword>
<dbReference type="InterPro" id="IPR036950">
    <property type="entry name" value="PBP_transglycosylase"/>
</dbReference>
<proteinExistence type="inferred from homology"/>
<evidence type="ECO:0000256" key="8">
    <source>
        <dbReference type="ARBA" id="ARBA00022960"/>
    </source>
</evidence>
<keyword evidence="8" id="KW-0133">Cell shape</keyword>
<evidence type="ECO:0000256" key="15">
    <source>
        <dbReference type="SAM" id="Phobius"/>
    </source>
</evidence>
<dbReference type="InterPro" id="IPR001264">
    <property type="entry name" value="Glyco_trans_51"/>
</dbReference>
<keyword evidence="15" id="KW-0812">Transmembrane</keyword>
<dbReference type="Pfam" id="PF00905">
    <property type="entry name" value="Transpeptidase"/>
    <property type="match status" value="1"/>
</dbReference>
<evidence type="ECO:0000256" key="11">
    <source>
        <dbReference type="ARBA" id="ARBA00023316"/>
    </source>
</evidence>
<dbReference type="GO" id="GO:0008658">
    <property type="term" value="F:penicillin binding"/>
    <property type="evidence" value="ECO:0007669"/>
    <property type="project" value="InterPro"/>
</dbReference>
<keyword evidence="6" id="KW-0808">Transferase</keyword>
<feature type="compositionally biased region" description="Pro residues" evidence="14">
    <location>
        <begin position="708"/>
        <end position="717"/>
    </location>
</feature>
<evidence type="ECO:0000256" key="14">
    <source>
        <dbReference type="SAM" id="MobiDB-lite"/>
    </source>
</evidence>
<dbReference type="InterPro" id="IPR001460">
    <property type="entry name" value="PCN-bd_Tpept"/>
</dbReference>
<evidence type="ECO:0000256" key="10">
    <source>
        <dbReference type="ARBA" id="ARBA00023268"/>
    </source>
</evidence>
<feature type="domain" description="Penicillin-binding protein transpeptidase" evidence="16">
    <location>
        <begin position="408"/>
        <end position="652"/>
    </location>
</feature>
<dbReference type="GO" id="GO:0009252">
    <property type="term" value="P:peptidoglycan biosynthetic process"/>
    <property type="evidence" value="ECO:0007669"/>
    <property type="project" value="UniProtKB-KW"/>
</dbReference>
<keyword evidence="9" id="KW-0573">Peptidoglycan synthesis</keyword>
<dbReference type="EMBL" id="JACYXZ010000005">
    <property type="protein sequence ID" value="MBD8871018.1"/>
    <property type="molecule type" value="Genomic_DNA"/>
</dbReference>
<dbReference type="PANTHER" id="PTHR32282">
    <property type="entry name" value="BINDING PROTEIN TRANSPEPTIDASE, PUTATIVE-RELATED"/>
    <property type="match status" value="1"/>
</dbReference>
<accession>A0A927Q008</accession>
<comment type="similarity">
    <text evidence="2">In the N-terminal section; belongs to the glycosyltransferase 51 family.</text>
</comment>
<dbReference type="GO" id="GO:0071555">
    <property type="term" value="P:cell wall organization"/>
    <property type="evidence" value="ECO:0007669"/>
    <property type="project" value="UniProtKB-KW"/>
</dbReference>
<keyword evidence="11" id="KW-0961">Cell wall biogenesis/degradation</keyword>
<evidence type="ECO:0000313" key="18">
    <source>
        <dbReference type="EMBL" id="MBD8871018.1"/>
    </source>
</evidence>
<dbReference type="FunFam" id="1.10.3810.10:FF:000001">
    <property type="entry name" value="Penicillin-binding protein 1A"/>
    <property type="match status" value="1"/>
</dbReference>
<evidence type="ECO:0000256" key="13">
    <source>
        <dbReference type="ARBA" id="ARBA00049902"/>
    </source>
</evidence>
<dbReference type="InterPro" id="IPR023346">
    <property type="entry name" value="Lysozyme-like_dom_sf"/>
</dbReference>
<evidence type="ECO:0000256" key="9">
    <source>
        <dbReference type="ARBA" id="ARBA00022984"/>
    </source>
</evidence>
<feature type="compositionally biased region" description="Low complexity" evidence="14">
    <location>
        <begin position="718"/>
        <end position="731"/>
    </location>
</feature>
<evidence type="ECO:0000256" key="6">
    <source>
        <dbReference type="ARBA" id="ARBA00022679"/>
    </source>
</evidence>
<dbReference type="Gene3D" id="1.10.3810.10">
    <property type="entry name" value="Biosynthetic peptidoglycan transglycosylase-like"/>
    <property type="match status" value="1"/>
</dbReference>
<protein>
    <submittedName>
        <fullName evidence="18">Penicillin-binding protein</fullName>
    </submittedName>
</protein>
<evidence type="ECO:0000256" key="3">
    <source>
        <dbReference type="ARBA" id="ARBA00022645"/>
    </source>
</evidence>
<feature type="transmembrane region" description="Helical" evidence="15">
    <location>
        <begin position="69"/>
        <end position="92"/>
    </location>
</feature>
<dbReference type="Pfam" id="PF00912">
    <property type="entry name" value="Transgly"/>
    <property type="match status" value="1"/>
</dbReference>
<feature type="domain" description="Glycosyl transferase family 51" evidence="17">
    <location>
        <begin position="115"/>
        <end position="290"/>
    </location>
</feature>
<evidence type="ECO:0000256" key="1">
    <source>
        <dbReference type="ARBA" id="ARBA00007090"/>
    </source>
</evidence>
<dbReference type="GO" id="GO:0030288">
    <property type="term" value="C:outer membrane-bounded periplasmic space"/>
    <property type="evidence" value="ECO:0007669"/>
    <property type="project" value="TreeGrafter"/>
</dbReference>
<keyword evidence="10" id="KW-0511">Multifunctional enzyme</keyword>
<evidence type="ECO:0000256" key="12">
    <source>
        <dbReference type="ARBA" id="ARBA00034000"/>
    </source>
</evidence>
<evidence type="ECO:0000259" key="17">
    <source>
        <dbReference type="Pfam" id="PF00912"/>
    </source>
</evidence>
<comment type="caution">
    <text evidence="18">The sequence shown here is derived from an EMBL/GenBank/DDBJ whole genome shotgun (WGS) entry which is preliminary data.</text>
</comment>
<evidence type="ECO:0000256" key="5">
    <source>
        <dbReference type="ARBA" id="ARBA00022676"/>
    </source>
</evidence>
<dbReference type="GO" id="GO:0008955">
    <property type="term" value="F:peptidoglycan glycosyltransferase activity"/>
    <property type="evidence" value="ECO:0007669"/>
    <property type="project" value="UniProtKB-EC"/>
</dbReference>
<keyword evidence="4" id="KW-0645">Protease</keyword>
<keyword evidence="5" id="KW-0328">Glycosyltransferase</keyword>
<dbReference type="Gene3D" id="3.40.710.10">
    <property type="entry name" value="DD-peptidase/beta-lactamase superfamily"/>
    <property type="match status" value="1"/>
</dbReference>
<dbReference type="GO" id="GO:0008360">
    <property type="term" value="P:regulation of cell shape"/>
    <property type="evidence" value="ECO:0007669"/>
    <property type="project" value="UniProtKB-KW"/>
</dbReference>
<feature type="region of interest" description="Disordered" evidence="14">
    <location>
        <begin position="691"/>
        <end position="790"/>
    </location>
</feature>
<dbReference type="GO" id="GO:0006508">
    <property type="term" value="P:proteolysis"/>
    <property type="evidence" value="ECO:0007669"/>
    <property type="project" value="UniProtKB-KW"/>
</dbReference>
<dbReference type="SUPFAM" id="SSF53955">
    <property type="entry name" value="Lysozyme-like"/>
    <property type="match status" value="1"/>
</dbReference>
<feature type="region of interest" description="Disordered" evidence="14">
    <location>
        <begin position="13"/>
        <end position="58"/>
    </location>
</feature>
<sequence>MLGVPRTLSCRARHASEAVPAPTYPGDPHVTGKRKAATPASPTPRKASAKGKGAKGGTGGNRFRRVLKWAGISGLVLAVMAALGFTVLYQAIDIPDPNEDFQTETSFVYYADDKTEVGRFTTQNRSSIPYSEMPDSIKDAVVAAEDRSFWTNKGIDPRGILRAAFSNASGQAQQGASTITQQYVKILYLTQERSYKRKAKEAIVSLKLQRQTSKEEILAGYLNTIYFGRGAYGIQAAAQAFFAKDAGELNLRQSAALAAVINNPSRFDPANGKDSREALKGRFTYTLDGMAEMGEVPAEKADKAARKLPKFPKIEAESSYAGMKGHALTMIEKELKRLGFSDNEINGGGLKVYTTLSKKAMDATQAAVDEVQPKGLKGLHTATASVQPGTGALRGFYAGQDYLDSQINWAVSGGQPGSSFKPFALAAGLEAGYALKDRFQGNSPYEFPNGDTVKNLGPGEGNDYGDQIDMIKATVSSVNTAYVDLTASIPDGPEKVVEMANKLGIPKAKAKDKSLDNLRDSPGLQPTSGVALGSATVSPINMANAYATIANGGEAAEVYLIDRVVDRSGEERYRHKVSTERVLDKDIAADVSYALQQVVDAEGGSGAKAQALGRPAAGKTGTATNADDQVSSAWFVGYTPQMATAVMYSRGKGNESLEGFLEPFFGGTYPALTWVATMQRLLEGVPVEEFPEPAFVDGDAPEEDHEPYTPPPPPPTTSQPSPTKAPSSKKPSPTPTPTPTPTPSPTKTKGPDCEKNPENPQCVLTPDPEPSESQTTDGQAAGRETESAGG</sequence>
<keyword evidence="3" id="KW-0121">Carboxypeptidase</keyword>
<dbReference type="GO" id="GO:0009002">
    <property type="term" value="F:serine-type D-Ala-D-Ala carboxypeptidase activity"/>
    <property type="evidence" value="ECO:0007669"/>
    <property type="project" value="UniProtKB-EC"/>
</dbReference>
<dbReference type="SUPFAM" id="SSF56601">
    <property type="entry name" value="beta-lactamase/transpeptidase-like"/>
    <property type="match status" value="1"/>
</dbReference>
<evidence type="ECO:0000313" key="19">
    <source>
        <dbReference type="Proteomes" id="UP000616839"/>
    </source>
</evidence>
<comment type="similarity">
    <text evidence="1">In the C-terminal section; belongs to the transpeptidase family.</text>
</comment>
<comment type="catalytic activity">
    <reaction evidence="12">
        <text>Preferential cleavage: (Ac)2-L-Lys-D-Ala-|-D-Ala. Also transpeptidation of peptidyl-alanyl moieties that are N-acyl substituents of D-alanine.</text>
        <dbReference type="EC" id="3.4.16.4"/>
    </reaction>
</comment>
<evidence type="ECO:0000256" key="2">
    <source>
        <dbReference type="ARBA" id="ARBA00007739"/>
    </source>
</evidence>
<keyword evidence="19" id="KW-1185">Reference proteome</keyword>
<feature type="region of interest" description="Disordered" evidence="14">
    <location>
        <begin position="605"/>
        <end position="625"/>
    </location>
</feature>
<organism evidence="18 19">
    <name type="scientific">Nocardioides donggukensis</name>
    <dbReference type="NCBI Taxonomy" id="2774019"/>
    <lineage>
        <taxon>Bacteria</taxon>
        <taxon>Bacillati</taxon>
        <taxon>Actinomycetota</taxon>
        <taxon>Actinomycetes</taxon>
        <taxon>Propionibacteriales</taxon>
        <taxon>Nocardioidaceae</taxon>
        <taxon>Nocardioides</taxon>
    </lineage>
</organism>